<comment type="caution">
    <text evidence="1">The sequence shown here is derived from an EMBL/GenBank/DDBJ whole genome shotgun (WGS) entry which is preliminary data.</text>
</comment>
<dbReference type="AlphaFoldDB" id="A0A124H662"/>
<dbReference type="Proteomes" id="UP000054024">
    <property type="component" value="Unassembled WGS sequence"/>
</dbReference>
<name>A0A124H662_9ACTN</name>
<gene>
    <name evidence="1" type="ORF">AQI70_07830</name>
</gene>
<dbReference type="OrthoDB" id="3391948at2"/>
<sequence length="178" mass="18971">MPKDPEPAPVTESVVEDDLFGVITVRLDVRQGEVTVEGESVPRIVLRRAAGTEAADHIPVGTRDGALLTLTVDGVEAAVAPAKGRLTRHSYRVDVRHAGQVWRLVPDSMAGSRLLRDERHIGDFSSQGDGGVWAEWRQDPAPDPTDAALGYALATAFGTGADPMWVIAVQMVGDLTPG</sequence>
<evidence type="ECO:0000313" key="1">
    <source>
        <dbReference type="EMBL" id="KUM80073.1"/>
    </source>
</evidence>
<organism evidence="1 2">
    <name type="scientific">Streptomyces curacoi</name>
    <dbReference type="NCBI Taxonomy" id="146536"/>
    <lineage>
        <taxon>Bacteria</taxon>
        <taxon>Bacillati</taxon>
        <taxon>Actinomycetota</taxon>
        <taxon>Actinomycetes</taxon>
        <taxon>Kitasatosporales</taxon>
        <taxon>Streptomycetaceae</taxon>
        <taxon>Streptomyces</taxon>
    </lineage>
</organism>
<dbReference type="EMBL" id="LMWJ01000004">
    <property type="protein sequence ID" value="KUM80073.1"/>
    <property type="molecule type" value="Genomic_DNA"/>
</dbReference>
<reference evidence="1 2" key="1">
    <citation type="submission" date="2015-10" db="EMBL/GenBank/DDBJ databases">
        <title>Draft genome sequence of Streptomyces curacoi DSM 40107, type strain for the species Streptomyces curacoi.</title>
        <authorList>
            <person name="Ruckert C."/>
            <person name="Winkler A."/>
            <person name="Kalinowski J."/>
            <person name="Kampfer P."/>
            <person name="Glaeser S."/>
        </authorList>
    </citation>
    <scope>NUCLEOTIDE SEQUENCE [LARGE SCALE GENOMIC DNA]</scope>
    <source>
        <strain evidence="1 2">DSM 40107</strain>
    </source>
</reference>
<proteinExistence type="predicted"/>
<accession>A0A124H662</accession>
<dbReference type="RefSeq" id="WP_062145838.1">
    <property type="nucleotide sequence ID" value="NZ_KQ947985.1"/>
</dbReference>
<dbReference type="STRING" id="146536.AQI70_07830"/>
<evidence type="ECO:0000313" key="2">
    <source>
        <dbReference type="Proteomes" id="UP000054024"/>
    </source>
</evidence>
<protein>
    <submittedName>
        <fullName evidence="1">Uncharacterized protein</fullName>
    </submittedName>
</protein>
<keyword evidence="2" id="KW-1185">Reference proteome</keyword>